<dbReference type="AlphaFoldDB" id="X0UBP5"/>
<evidence type="ECO:0000259" key="1">
    <source>
        <dbReference type="Pfam" id="PF13271"/>
    </source>
</evidence>
<organism evidence="2">
    <name type="scientific">marine sediment metagenome</name>
    <dbReference type="NCBI Taxonomy" id="412755"/>
    <lineage>
        <taxon>unclassified sequences</taxon>
        <taxon>metagenomes</taxon>
        <taxon>ecological metagenomes</taxon>
    </lineage>
</organism>
<dbReference type="Pfam" id="PF13271">
    <property type="entry name" value="DUF4062"/>
    <property type="match status" value="1"/>
</dbReference>
<gene>
    <name evidence="2" type="ORF">S01H1_32278</name>
</gene>
<dbReference type="EMBL" id="BARS01019973">
    <property type="protein sequence ID" value="GAF96756.1"/>
    <property type="molecule type" value="Genomic_DNA"/>
</dbReference>
<comment type="caution">
    <text evidence="2">The sequence shown here is derived from an EMBL/GenBank/DDBJ whole genome shotgun (WGS) entry which is preliminary data.</text>
</comment>
<name>X0UBP5_9ZZZZ</name>
<protein>
    <recommendedName>
        <fullName evidence="1">DUF4062 domain-containing protein</fullName>
    </recommendedName>
</protein>
<accession>X0UBP5</accession>
<feature type="domain" description="DUF4062" evidence="1">
    <location>
        <begin position="9"/>
        <end position="80"/>
    </location>
</feature>
<feature type="non-terminal residue" evidence="2">
    <location>
        <position position="80"/>
    </location>
</feature>
<dbReference type="InterPro" id="IPR025139">
    <property type="entry name" value="DUF4062"/>
</dbReference>
<evidence type="ECO:0000313" key="2">
    <source>
        <dbReference type="EMBL" id="GAF96756.1"/>
    </source>
</evidence>
<sequence length="80" mass="9219">MAMPATQYKIFISSVQKELAAERRAVKDFITHDPLLSRFISDVFLFEDIPAGDRKPDDIYLGEVEQCDIYLAIFGNQYGW</sequence>
<reference evidence="2" key="1">
    <citation type="journal article" date="2014" name="Front. Microbiol.">
        <title>High frequency of phylogenetically diverse reductive dehalogenase-homologous genes in deep subseafloor sedimentary metagenomes.</title>
        <authorList>
            <person name="Kawai M."/>
            <person name="Futagami T."/>
            <person name="Toyoda A."/>
            <person name="Takaki Y."/>
            <person name="Nishi S."/>
            <person name="Hori S."/>
            <person name="Arai W."/>
            <person name="Tsubouchi T."/>
            <person name="Morono Y."/>
            <person name="Uchiyama I."/>
            <person name="Ito T."/>
            <person name="Fujiyama A."/>
            <person name="Inagaki F."/>
            <person name="Takami H."/>
        </authorList>
    </citation>
    <scope>NUCLEOTIDE SEQUENCE</scope>
    <source>
        <strain evidence="2">Expedition CK06-06</strain>
    </source>
</reference>
<proteinExistence type="predicted"/>